<dbReference type="Gene3D" id="6.10.340.10">
    <property type="match status" value="1"/>
</dbReference>
<dbReference type="Pfam" id="PF02518">
    <property type="entry name" value="HATPase_c"/>
    <property type="match status" value="1"/>
</dbReference>
<dbReference type="InterPro" id="IPR003594">
    <property type="entry name" value="HATPase_dom"/>
</dbReference>
<dbReference type="Pfam" id="PF02743">
    <property type="entry name" value="dCache_1"/>
    <property type="match status" value="1"/>
</dbReference>
<evidence type="ECO:0000256" key="9">
    <source>
        <dbReference type="ARBA" id="ARBA00022989"/>
    </source>
</evidence>
<dbReference type="STRING" id="88431.ERS852423_01526"/>
<keyword evidence="9 13" id="KW-1133">Transmembrane helix</keyword>
<keyword evidence="11 13" id="KW-0472">Membrane</keyword>
<evidence type="ECO:0000256" key="13">
    <source>
        <dbReference type="SAM" id="Phobius"/>
    </source>
</evidence>
<dbReference type="Gene3D" id="3.30.565.10">
    <property type="entry name" value="Histidine kinase-like ATPase, C-terminal domain"/>
    <property type="match status" value="1"/>
</dbReference>
<dbReference type="InterPro" id="IPR050640">
    <property type="entry name" value="Bact_2-comp_sensor_kinase"/>
</dbReference>
<evidence type="ECO:0000256" key="8">
    <source>
        <dbReference type="ARBA" id="ARBA00022840"/>
    </source>
</evidence>
<dbReference type="Proteomes" id="UP000095485">
    <property type="component" value="Unassembled WGS sequence"/>
</dbReference>
<keyword evidence="2" id="KW-1003">Cell membrane</keyword>
<sequence length="565" mass="65010">MKKRKKNLRQILIPSFIITACIPLAIFALISQERLKTSTLENMNNQAEADLQKANQSLNMTLDKYETLLYAITTDEEFLSLVVNANDSEEIPEADAYNMRRDFAHICNRNEGVDGIQLVLSDKRRIFYDRLSSSSVNSTWMEKVKIPDETKLLSYDVDKDTDNPERMFHIGRKVVNYWDISEDLGYVILSVNLDELESVLSAGKGSRVYLVKDGVIVGAEDTKMLGRQEKALDSAKVNQKAIKNARSGWSILLCQSIREYQKAIEEQVIFWIMVALAVLLIFVLLIYRVTKPAMISVNDIVDAMKNLEKDNFREKLEVKEKDSTEIQEISEGFNEMSERIHNLIGQVKESAMEQKNAEISALEAQIDPHFLYNILDTINWKAIENEQYEISEMLVALADILRYAINDAGEFTTIDAEKGWLEKYILLQQEKLGEEIELEFKIQDSYGNCKIHKMLLQPFVENAIKYSFRGYEGVHRLTIEVSKAEEQMHIIIANNGRHIEEDQLKDLNMGKEIKNHFGISNVRKRLKLYYGEDAVIYFENVSPSGVKVHLFVPLQEKQKDEDSSY</sequence>
<keyword evidence="6" id="KW-0547">Nucleotide-binding</keyword>
<name>A0A174L7T5_9FIRM</name>
<dbReference type="SUPFAM" id="SSF55874">
    <property type="entry name" value="ATPase domain of HSP90 chaperone/DNA topoisomerase II/histidine kinase"/>
    <property type="match status" value="1"/>
</dbReference>
<dbReference type="CDD" id="cd06225">
    <property type="entry name" value="HAMP"/>
    <property type="match status" value="1"/>
</dbReference>
<dbReference type="AlphaFoldDB" id="A0A174L7T5"/>
<keyword evidence="12" id="KW-0175">Coiled coil</keyword>
<accession>A0A174L7T5</accession>
<dbReference type="PANTHER" id="PTHR34220:SF11">
    <property type="entry name" value="SENSOR PROTEIN KINASE HPTS"/>
    <property type="match status" value="1"/>
</dbReference>
<dbReference type="PROSITE" id="PS51257">
    <property type="entry name" value="PROKAR_LIPOPROTEIN"/>
    <property type="match status" value="1"/>
</dbReference>
<dbReference type="PROSITE" id="PS50885">
    <property type="entry name" value="HAMP"/>
    <property type="match status" value="1"/>
</dbReference>
<gene>
    <name evidence="15" type="primary">ypdA_1</name>
    <name evidence="15" type="ORF">ERS852526_00605</name>
</gene>
<dbReference type="RefSeq" id="WP_055281833.1">
    <property type="nucleotide sequence ID" value="NZ_CZAY01000004.1"/>
</dbReference>
<protein>
    <submittedName>
        <fullName evidence="15">Inner membrane protein ypdA</fullName>
    </submittedName>
</protein>
<organism evidence="15 16">
    <name type="scientific">Dorea longicatena</name>
    <dbReference type="NCBI Taxonomy" id="88431"/>
    <lineage>
        <taxon>Bacteria</taxon>
        <taxon>Bacillati</taxon>
        <taxon>Bacillota</taxon>
        <taxon>Clostridia</taxon>
        <taxon>Lachnospirales</taxon>
        <taxon>Lachnospiraceae</taxon>
        <taxon>Dorea</taxon>
    </lineage>
</organism>
<evidence type="ECO:0000256" key="11">
    <source>
        <dbReference type="ARBA" id="ARBA00023136"/>
    </source>
</evidence>
<evidence type="ECO:0000256" key="5">
    <source>
        <dbReference type="ARBA" id="ARBA00022692"/>
    </source>
</evidence>
<dbReference type="GO" id="GO:0005886">
    <property type="term" value="C:plasma membrane"/>
    <property type="evidence" value="ECO:0007669"/>
    <property type="project" value="UniProtKB-SubCell"/>
</dbReference>
<dbReference type="GeneID" id="96227909"/>
<evidence type="ECO:0000256" key="7">
    <source>
        <dbReference type="ARBA" id="ARBA00022777"/>
    </source>
</evidence>
<reference evidence="15 16" key="1">
    <citation type="submission" date="2015-09" db="EMBL/GenBank/DDBJ databases">
        <authorList>
            <consortium name="Pathogen Informatics"/>
        </authorList>
    </citation>
    <scope>NUCLEOTIDE SEQUENCE [LARGE SCALE GENOMIC DNA]</scope>
    <source>
        <strain evidence="15 16">2789STDY5834914</strain>
    </source>
</reference>
<dbReference type="Pfam" id="PF06580">
    <property type="entry name" value="His_kinase"/>
    <property type="match status" value="1"/>
</dbReference>
<dbReference type="InterPro" id="IPR003660">
    <property type="entry name" value="HAMP_dom"/>
</dbReference>
<dbReference type="InterPro" id="IPR010559">
    <property type="entry name" value="Sig_transdc_His_kin_internal"/>
</dbReference>
<comment type="subcellular location">
    <subcellularLocation>
        <location evidence="1">Cell membrane</location>
        <topology evidence="1">Multi-pass membrane protein</topology>
    </subcellularLocation>
</comment>
<evidence type="ECO:0000313" key="15">
    <source>
        <dbReference type="EMBL" id="CUP18557.1"/>
    </source>
</evidence>
<keyword evidence="4" id="KW-0808">Transferase</keyword>
<keyword evidence="7" id="KW-0418">Kinase</keyword>
<evidence type="ECO:0000256" key="4">
    <source>
        <dbReference type="ARBA" id="ARBA00022679"/>
    </source>
</evidence>
<feature type="coiled-coil region" evidence="12">
    <location>
        <begin position="37"/>
        <end position="64"/>
    </location>
</feature>
<evidence type="ECO:0000256" key="1">
    <source>
        <dbReference type="ARBA" id="ARBA00004651"/>
    </source>
</evidence>
<evidence type="ECO:0000256" key="2">
    <source>
        <dbReference type="ARBA" id="ARBA00022475"/>
    </source>
</evidence>
<dbReference type="SMART" id="SM00304">
    <property type="entry name" value="HAMP"/>
    <property type="match status" value="1"/>
</dbReference>
<feature type="domain" description="HAMP" evidence="14">
    <location>
        <begin position="297"/>
        <end position="345"/>
    </location>
</feature>
<keyword evidence="8" id="KW-0067">ATP-binding</keyword>
<dbReference type="OrthoDB" id="9809348at2"/>
<evidence type="ECO:0000313" key="16">
    <source>
        <dbReference type="Proteomes" id="UP000095485"/>
    </source>
</evidence>
<proteinExistence type="predicted"/>
<dbReference type="PANTHER" id="PTHR34220">
    <property type="entry name" value="SENSOR HISTIDINE KINASE YPDA"/>
    <property type="match status" value="1"/>
</dbReference>
<feature type="transmembrane region" description="Helical" evidence="13">
    <location>
        <begin position="268"/>
        <end position="287"/>
    </location>
</feature>
<dbReference type="InterPro" id="IPR033479">
    <property type="entry name" value="dCache_1"/>
</dbReference>
<dbReference type="GO" id="GO:0000155">
    <property type="term" value="F:phosphorelay sensor kinase activity"/>
    <property type="evidence" value="ECO:0007669"/>
    <property type="project" value="InterPro"/>
</dbReference>
<keyword evidence="5 13" id="KW-0812">Transmembrane</keyword>
<dbReference type="InterPro" id="IPR036890">
    <property type="entry name" value="HATPase_C_sf"/>
</dbReference>
<dbReference type="EMBL" id="CZAY01000004">
    <property type="protein sequence ID" value="CUP18557.1"/>
    <property type="molecule type" value="Genomic_DNA"/>
</dbReference>
<evidence type="ECO:0000256" key="10">
    <source>
        <dbReference type="ARBA" id="ARBA00023012"/>
    </source>
</evidence>
<keyword evidence="10" id="KW-0902">Two-component regulatory system</keyword>
<evidence type="ECO:0000256" key="12">
    <source>
        <dbReference type="SAM" id="Coils"/>
    </source>
</evidence>
<evidence type="ECO:0000256" key="3">
    <source>
        <dbReference type="ARBA" id="ARBA00022553"/>
    </source>
</evidence>
<keyword evidence="3" id="KW-0597">Phosphoprotein</keyword>
<dbReference type="GO" id="GO:0005524">
    <property type="term" value="F:ATP binding"/>
    <property type="evidence" value="ECO:0007669"/>
    <property type="project" value="UniProtKB-KW"/>
</dbReference>
<evidence type="ECO:0000256" key="6">
    <source>
        <dbReference type="ARBA" id="ARBA00022741"/>
    </source>
</evidence>
<evidence type="ECO:0000259" key="14">
    <source>
        <dbReference type="PROSITE" id="PS50885"/>
    </source>
</evidence>
<feature type="transmembrane region" description="Helical" evidence="13">
    <location>
        <begin position="12"/>
        <end position="30"/>
    </location>
</feature>